<reference evidence="10 11" key="1">
    <citation type="journal article" date="2018" name="Nat. Ecol. Evol.">
        <title>Genomic signatures of mitonuclear coevolution across populations of Tigriopus californicus.</title>
        <authorList>
            <person name="Barreto F.S."/>
            <person name="Watson E.T."/>
            <person name="Lima T.G."/>
            <person name="Willett C.S."/>
            <person name="Edmands S."/>
            <person name="Li W."/>
            <person name="Burton R.S."/>
        </authorList>
    </citation>
    <scope>NUCLEOTIDE SEQUENCE [LARGE SCALE GENOMIC DNA]</scope>
    <source>
        <strain evidence="10 11">San Diego</strain>
    </source>
</reference>
<keyword evidence="5" id="KW-0539">Nucleus</keyword>
<feature type="region of interest" description="Disordered" evidence="7">
    <location>
        <begin position="432"/>
        <end position="481"/>
    </location>
</feature>
<dbReference type="EMBL" id="VCGU01000011">
    <property type="protein sequence ID" value="TRY67824.1"/>
    <property type="molecule type" value="Genomic_DNA"/>
</dbReference>
<feature type="compositionally biased region" description="Polar residues" evidence="7">
    <location>
        <begin position="282"/>
        <end position="294"/>
    </location>
</feature>
<keyword evidence="8" id="KW-0812">Transmembrane</keyword>
<dbReference type="PANTHER" id="PTHR23288">
    <property type="entry name" value="OCCLUDIN AND RNA POLYMERASE II ELONGATION FACTOR ELL"/>
    <property type="match status" value="1"/>
</dbReference>
<dbReference type="STRING" id="6832.A0A553NQX1"/>
<comment type="similarity">
    <text evidence="2 6">Belongs to the ELL/occludin family.</text>
</comment>
<evidence type="ECO:0000313" key="10">
    <source>
        <dbReference type="EMBL" id="TRY67824.1"/>
    </source>
</evidence>
<evidence type="ECO:0000259" key="9">
    <source>
        <dbReference type="PROSITE" id="PS51980"/>
    </source>
</evidence>
<evidence type="ECO:0000256" key="8">
    <source>
        <dbReference type="SAM" id="Phobius"/>
    </source>
</evidence>
<feature type="compositionally biased region" description="Polar residues" evidence="7">
    <location>
        <begin position="507"/>
        <end position="525"/>
    </location>
</feature>
<dbReference type="GO" id="GO:0032968">
    <property type="term" value="P:positive regulation of transcription elongation by RNA polymerase II"/>
    <property type="evidence" value="ECO:0007669"/>
    <property type="project" value="TreeGrafter"/>
</dbReference>
<feature type="compositionally biased region" description="Pro residues" evidence="7">
    <location>
        <begin position="598"/>
        <end position="614"/>
    </location>
</feature>
<dbReference type="InterPro" id="IPR031176">
    <property type="entry name" value="ELL/occludin"/>
</dbReference>
<feature type="region of interest" description="Disordered" evidence="7">
    <location>
        <begin position="126"/>
        <end position="149"/>
    </location>
</feature>
<evidence type="ECO:0000256" key="4">
    <source>
        <dbReference type="ARBA" id="ARBA00023163"/>
    </source>
</evidence>
<evidence type="ECO:0000256" key="5">
    <source>
        <dbReference type="ARBA" id="ARBA00023242"/>
    </source>
</evidence>
<dbReference type="GO" id="GO:0006368">
    <property type="term" value="P:transcription elongation by RNA polymerase II"/>
    <property type="evidence" value="ECO:0007669"/>
    <property type="project" value="InterPro"/>
</dbReference>
<evidence type="ECO:0000256" key="6">
    <source>
        <dbReference type="PROSITE-ProRule" id="PRU01324"/>
    </source>
</evidence>
<feature type="compositionally biased region" description="Low complexity" evidence="7">
    <location>
        <begin position="441"/>
        <end position="469"/>
    </location>
</feature>
<feature type="domain" description="OCEL" evidence="9">
    <location>
        <begin position="625"/>
        <end position="728"/>
    </location>
</feature>
<feature type="compositionally biased region" description="Low complexity" evidence="7">
    <location>
        <begin position="295"/>
        <end position="324"/>
    </location>
</feature>
<protein>
    <recommendedName>
        <fullName evidence="9">OCEL domain-containing protein</fullName>
    </recommendedName>
</protein>
<dbReference type="Gene3D" id="6.10.140.340">
    <property type="match status" value="1"/>
</dbReference>
<dbReference type="Pfam" id="PF10390">
    <property type="entry name" value="ELL"/>
    <property type="match status" value="1"/>
</dbReference>
<organism evidence="10 11">
    <name type="scientific">Tigriopus californicus</name>
    <name type="common">Marine copepod</name>
    <dbReference type="NCBI Taxonomy" id="6832"/>
    <lineage>
        <taxon>Eukaryota</taxon>
        <taxon>Metazoa</taxon>
        <taxon>Ecdysozoa</taxon>
        <taxon>Arthropoda</taxon>
        <taxon>Crustacea</taxon>
        <taxon>Multicrustacea</taxon>
        <taxon>Hexanauplia</taxon>
        <taxon>Copepoda</taxon>
        <taxon>Harpacticoida</taxon>
        <taxon>Harpacticidae</taxon>
        <taxon>Tigriopus</taxon>
    </lineage>
</organism>
<gene>
    <name evidence="10" type="ORF">TCAL_11122</name>
</gene>
<feature type="region of interest" description="Disordered" evidence="7">
    <location>
        <begin position="253"/>
        <end position="346"/>
    </location>
</feature>
<keyword evidence="3" id="KW-0805">Transcription regulation</keyword>
<feature type="region of interest" description="Disordered" evidence="7">
    <location>
        <begin position="495"/>
        <end position="642"/>
    </location>
</feature>
<dbReference type="GO" id="GO:0008023">
    <property type="term" value="C:transcription elongation factor complex"/>
    <property type="evidence" value="ECO:0007669"/>
    <property type="project" value="InterPro"/>
</dbReference>
<dbReference type="InterPro" id="IPR010844">
    <property type="entry name" value="Occludin_ELL"/>
</dbReference>
<dbReference type="GO" id="GO:0042795">
    <property type="term" value="P:snRNA transcription by RNA polymerase II"/>
    <property type="evidence" value="ECO:0007669"/>
    <property type="project" value="TreeGrafter"/>
</dbReference>
<evidence type="ECO:0000313" key="11">
    <source>
        <dbReference type="Proteomes" id="UP000318571"/>
    </source>
</evidence>
<proteinExistence type="inferred from homology"/>
<feature type="compositionally biased region" description="Low complexity" evidence="7">
    <location>
        <begin position="566"/>
        <end position="597"/>
    </location>
</feature>
<keyword evidence="8" id="KW-0472">Membrane</keyword>
<keyword evidence="8" id="KW-1133">Transmembrane helix</keyword>
<feature type="transmembrane region" description="Helical" evidence="8">
    <location>
        <begin position="74"/>
        <end position="92"/>
    </location>
</feature>
<evidence type="ECO:0000256" key="2">
    <source>
        <dbReference type="ARBA" id="ARBA00009171"/>
    </source>
</evidence>
<dbReference type="PROSITE" id="PS51980">
    <property type="entry name" value="OCEL"/>
    <property type="match status" value="1"/>
</dbReference>
<accession>A0A553NQX1</accession>
<dbReference type="SUPFAM" id="SSF46785">
    <property type="entry name" value="Winged helix' DNA-binding domain"/>
    <property type="match status" value="1"/>
</dbReference>
<evidence type="ECO:0000256" key="1">
    <source>
        <dbReference type="ARBA" id="ARBA00004123"/>
    </source>
</evidence>
<dbReference type="GO" id="GO:0000987">
    <property type="term" value="F:cis-regulatory region sequence-specific DNA binding"/>
    <property type="evidence" value="ECO:0007669"/>
    <property type="project" value="TreeGrafter"/>
</dbReference>
<dbReference type="InterPro" id="IPR042065">
    <property type="entry name" value="E3_ELL-like"/>
</dbReference>
<dbReference type="Proteomes" id="UP000318571">
    <property type="component" value="Chromosome 4"/>
</dbReference>
<evidence type="ECO:0000256" key="3">
    <source>
        <dbReference type="ARBA" id="ARBA00023015"/>
    </source>
</evidence>
<evidence type="ECO:0000256" key="7">
    <source>
        <dbReference type="SAM" id="MobiDB-lite"/>
    </source>
</evidence>
<sequence length="743" mass="82443">MNQLLSTMMSALSWDSLGQADAGLIQGGSAWRGPESGLVLAVIVVVVLARVGCWRRLESRPWRRCACLWQKATFFFRSVAMAVLVGGQTWGLSSANSSKKTVVLVKLTDSSLRALENYIHNKSVFGSASQDDPQPGQSPPVPTIQFHQDGSSDSGAFSIPMGHDKSANFSFSLSSNDDVNGPQGSFECLSSEPSRTLVSLGTIPEKLHVQASDDAYKRFGQKMIEANEEKNKRTTQLLEQNCGKGLVASKAKFVRKSRPHLPVPSNKLSPHPRLRDPGGGSNLPQRTRSPTIMHSSSTSSSSNASAPPSRAVAPNSSSSSSSSSFLSETHPMLNRSPKGRSMMNFKPHSEIMKRPLKERIIHLLAVRPYKKPELLSRVTRDGIRDKDKKHITMILKQVSYMKDNCYFLLRHIWNDVSEDWPFYSEQERQAFRRRKPQNLTPPFSDGSTSSSGHSPSSTHAASPPSSISPNGTSSPQGRKRGPAFFEDIAAKKRRVSKYVRPADERNSSPQKTGSPFQNAPHQTTILGGVDRGEGLNDENESVMTNYYGGDGGANKQNMPPWDEYTPNSSPELNKSPSPSPSPMMESAPVRQQPSHPSTTPPPPPANDSPAPPRLSPTKEEKKSPPSFMKEFTKVVSQKQRRAYKKEFDVDYQTYTKLHSQLSEVRPKFAALESQLNQENRESETRRRIKSKIHEEYKEFKRMKNYFGYLHTKLAHIRKLVNEYDQTAATKKNATPAAIVPQVS</sequence>
<name>A0A553NQX1_TIGCA</name>
<dbReference type="InterPro" id="IPR036390">
    <property type="entry name" value="WH_DNA-bd_sf"/>
</dbReference>
<dbReference type="AlphaFoldDB" id="A0A553NQX1"/>
<dbReference type="Gene3D" id="1.10.10.2670">
    <property type="entry name" value="E3 ubiquitin-protein ligase"/>
    <property type="match status" value="1"/>
</dbReference>
<dbReference type="OMA" id="DECVPEP"/>
<feature type="transmembrane region" description="Helical" evidence="8">
    <location>
        <begin position="36"/>
        <end position="53"/>
    </location>
</feature>
<comment type="subcellular location">
    <subcellularLocation>
        <location evidence="1">Nucleus</location>
    </subcellularLocation>
</comment>
<dbReference type="Pfam" id="PF07303">
    <property type="entry name" value="Occludin_ELL"/>
    <property type="match status" value="1"/>
</dbReference>
<keyword evidence="11" id="KW-1185">Reference proteome</keyword>
<comment type="caution">
    <text evidence="10">The sequence shown here is derived from an EMBL/GenBank/DDBJ whole genome shotgun (WGS) entry which is preliminary data.</text>
</comment>
<dbReference type="SUPFAM" id="SSF144292">
    <property type="entry name" value="occludin/ELL-like"/>
    <property type="match status" value="1"/>
</dbReference>
<dbReference type="InterPro" id="IPR019464">
    <property type="entry name" value="ELL_N"/>
</dbReference>
<dbReference type="PANTHER" id="PTHR23288:SF17">
    <property type="entry name" value="RNA POLYMERASE II ELONGATION FACTOR ELL"/>
    <property type="match status" value="1"/>
</dbReference>
<keyword evidence="4" id="KW-0804">Transcription</keyword>